<dbReference type="EMBL" id="JACHND010000001">
    <property type="protein sequence ID" value="MBB4701044.1"/>
    <property type="molecule type" value="Genomic_DNA"/>
</dbReference>
<dbReference type="InterPro" id="IPR035418">
    <property type="entry name" value="AraC-bd_2"/>
</dbReference>
<evidence type="ECO:0000313" key="6">
    <source>
        <dbReference type="Proteomes" id="UP000542210"/>
    </source>
</evidence>
<keyword evidence="1" id="KW-0805">Transcription regulation</keyword>
<accession>A0A7W7D6V6</accession>
<dbReference type="InterPro" id="IPR050204">
    <property type="entry name" value="AraC_XylS_family_regulators"/>
</dbReference>
<dbReference type="SMART" id="SM00342">
    <property type="entry name" value="HTH_ARAC"/>
    <property type="match status" value="1"/>
</dbReference>
<dbReference type="PANTHER" id="PTHR46796:SF6">
    <property type="entry name" value="ARAC SUBFAMILY"/>
    <property type="match status" value="1"/>
</dbReference>
<dbReference type="Proteomes" id="UP000542210">
    <property type="component" value="Unassembled WGS sequence"/>
</dbReference>
<sequence>MTVLVRTTDVAMREREELWRHAVSRSFVPLDFEFRGADAFAGEIAGETLGTVMVTEVTAAPHRAERTEKHIARSDEAGFYKLSLPTSGRVRIAQDGREAPLLPGEIAIYDTSRPYQVTFDGTCRVIMVMFPHRELRLPGNAMREVTARRVSGRRGLGGVVSPMLVNLAGHIDEVGDSHPMRLADNVVDLIGTLYASLLGERADATDSMRMLLNRAKMFIARHLDDPALGPEAIAAACYVSTGYLHKLFRAEGMSVGRYIRERRLEQCRRDLLDPGSREIAVSAIGARWGFVDAAHFSRVFKASYGLAPREYRLSRDLVPCERMTADVL</sequence>
<dbReference type="PRINTS" id="PR00032">
    <property type="entry name" value="HTHARAC"/>
</dbReference>
<dbReference type="AlphaFoldDB" id="A0A7W7D6V6"/>
<dbReference type="InterPro" id="IPR009057">
    <property type="entry name" value="Homeodomain-like_sf"/>
</dbReference>
<evidence type="ECO:0000256" key="1">
    <source>
        <dbReference type="ARBA" id="ARBA00023015"/>
    </source>
</evidence>
<evidence type="ECO:0000313" key="5">
    <source>
        <dbReference type="EMBL" id="MBB4701044.1"/>
    </source>
</evidence>
<name>A0A7W7D6V6_9ACTN</name>
<proteinExistence type="predicted"/>
<reference evidence="5 6" key="1">
    <citation type="submission" date="2020-08" db="EMBL/GenBank/DDBJ databases">
        <title>Sequencing the genomes of 1000 actinobacteria strains.</title>
        <authorList>
            <person name="Klenk H.-P."/>
        </authorList>
    </citation>
    <scope>NUCLEOTIDE SEQUENCE [LARGE SCALE GENOMIC DNA]</scope>
    <source>
        <strain evidence="5 6">DSM 45784</strain>
    </source>
</reference>
<keyword evidence="6" id="KW-1185">Reference proteome</keyword>
<feature type="domain" description="HTH araC/xylS-type" evidence="4">
    <location>
        <begin position="213"/>
        <end position="314"/>
    </location>
</feature>
<dbReference type="GO" id="GO:0003700">
    <property type="term" value="F:DNA-binding transcription factor activity"/>
    <property type="evidence" value="ECO:0007669"/>
    <property type="project" value="InterPro"/>
</dbReference>
<gene>
    <name evidence="5" type="ORF">BJ982_002588</name>
</gene>
<keyword evidence="3" id="KW-0804">Transcription</keyword>
<evidence type="ECO:0000256" key="2">
    <source>
        <dbReference type="ARBA" id="ARBA00023125"/>
    </source>
</evidence>
<dbReference type="SUPFAM" id="SSF46689">
    <property type="entry name" value="Homeodomain-like"/>
    <property type="match status" value="1"/>
</dbReference>
<protein>
    <submittedName>
        <fullName evidence="5">AraC-like DNA-binding protein</fullName>
    </submittedName>
</protein>
<dbReference type="InterPro" id="IPR018060">
    <property type="entry name" value="HTH_AraC"/>
</dbReference>
<evidence type="ECO:0000256" key="3">
    <source>
        <dbReference type="ARBA" id="ARBA00023163"/>
    </source>
</evidence>
<dbReference type="RefSeq" id="WP_184879876.1">
    <property type="nucleotide sequence ID" value="NZ_BOOV01000017.1"/>
</dbReference>
<evidence type="ECO:0000259" key="4">
    <source>
        <dbReference type="PROSITE" id="PS01124"/>
    </source>
</evidence>
<dbReference type="PROSITE" id="PS01124">
    <property type="entry name" value="HTH_ARAC_FAMILY_2"/>
    <property type="match status" value="1"/>
</dbReference>
<comment type="caution">
    <text evidence="5">The sequence shown here is derived from an EMBL/GenBank/DDBJ whole genome shotgun (WGS) entry which is preliminary data.</text>
</comment>
<dbReference type="Gene3D" id="1.10.10.60">
    <property type="entry name" value="Homeodomain-like"/>
    <property type="match status" value="1"/>
</dbReference>
<keyword evidence="2 5" id="KW-0238">DNA-binding</keyword>
<dbReference type="InterPro" id="IPR020449">
    <property type="entry name" value="Tscrpt_reg_AraC-type_HTH"/>
</dbReference>
<dbReference type="Pfam" id="PF14525">
    <property type="entry name" value="AraC_binding_2"/>
    <property type="match status" value="1"/>
</dbReference>
<dbReference type="PANTHER" id="PTHR46796">
    <property type="entry name" value="HTH-TYPE TRANSCRIPTIONAL ACTIVATOR RHAS-RELATED"/>
    <property type="match status" value="1"/>
</dbReference>
<dbReference type="Pfam" id="PF12833">
    <property type="entry name" value="HTH_18"/>
    <property type="match status" value="1"/>
</dbReference>
<dbReference type="GO" id="GO:0043565">
    <property type="term" value="F:sequence-specific DNA binding"/>
    <property type="evidence" value="ECO:0007669"/>
    <property type="project" value="InterPro"/>
</dbReference>
<organism evidence="5 6">
    <name type="scientific">Sphaerisporangium siamense</name>
    <dbReference type="NCBI Taxonomy" id="795645"/>
    <lineage>
        <taxon>Bacteria</taxon>
        <taxon>Bacillati</taxon>
        <taxon>Actinomycetota</taxon>
        <taxon>Actinomycetes</taxon>
        <taxon>Streptosporangiales</taxon>
        <taxon>Streptosporangiaceae</taxon>
        <taxon>Sphaerisporangium</taxon>
    </lineage>
</organism>